<keyword evidence="3" id="KW-1185">Reference proteome</keyword>
<gene>
    <name evidence="2" type="ORF">GH984_05625</name>
</gene>
<evidence type="ECO:0000313" key="2">
    <source>
        <dbReference type="EMBL" id="MRH78182.1"/>
    </source>
</evidence>
<proteinExistence type="predicted"/>
<dbReference type="Proteomes" id="UP000433788">
    <property type="component" value="Unassembled WGS sequence"/>
</dbReference>
<dbReference type="InterPro" id="IPR029041">
    <property type="entry name" value="FAD-linked_oxidoreductase-like"/>
</dbReference>
<dbReference type="Gene3D" id="3.20.20.220">
    <property type="match status" value="1"/>
</dbReference>
<reference evidence="2 3" key="1">
    <citation type="submission" date="2019-11" db="EMBL/GenBank/DDBJ databases">
        <authorList>
            <person name="Zhang X.Y."/>
        </authorList>
    </citation>
    <scope>NUCLEOTIDE SEQUENCE [LARGE SCALE GENOMIC DNA]</scope>
    <source>
        <strain evidence="2 3">C176</strain>
    </source>
</reference>
<name>A0A6N7QQ94_9GAMM</name>
<dbReference type="EMBL" id="WJPP01000003">
    <property type="protein sequence ID" value="MRH78182.1"/>
    <property type="molecule type" value="Genomic_DNA"/>
</dbReference>
<accession>A0A6N7QQ94</accession>
<dbReference type="AlphaFoldDB" id="A0A6N7QQ94"/>
<dbReference type="SUPFAM" id="SSF51730">
    <property type="entry name" value="FAD-linked oxidoreductase"/>
    <property type="match status" value="1"/>
</dbReference>
<dbReference type="RefSeq" id="WP_153719251.1">
    <property type="nucleotide sequence ID" value="NZ_WJPP01000003.1"/>
</dbReference>
<comment type="caution">
    <text evidence="2">The sequence shown here is derived from an EMBL/GenBank/DDBJ whole genome shotgun (WGS) entry which is preliminary data.</text>
</comment>
<keyword evidence="1" id="KW-0560">Oxidoreductase</keyword>
<dbReference type="GO" id="GO:0016491">
    <property type="term" value="F:oxidoreductase activity"/>
    <property type="evidence" value="ECO:0007669"/>
    <property type="project" value="UniProtKB-KW"/>
</dbReference>
<organism evidence="2 3">
    <name type="scientific">Spiribacter salilacus</name>
    <dbReference type="NCBI Taxonomy" id="2664894"/>
    <lineage>
        <taxon>Bacteria</taxon>
        <taxon>Pseudomonadati</taxon>
        <taxon>Pseudomonadota</taxon>
        <taxon>Gammaproteobacteria</taxon>
        <taxon>Chromatiales</taxon>
        <taxon>Ectothiorhodospiraceae</taxon>
        <taxon>Spiribacter</taxon>
    </lineage>
</organism>
<protein>
    <recommendedName>
        <fullName evidence="4">Methylenetetrahydrofolate reductase</fullName>
    </recommendedName>
</protein>
<evidence type="ECO:0008006" key="4">
    <source>
        <dbReference type="Google" id="ProtNLM"/>
    </source>
</evidence>
<sequence length="281" mass="29800">MSPAVKASVQGFSIESVPQDAARIDDFRSHLPEGTRVYVAWPPKATPDVIVNAAAKLNQQGMIPVPHVVARRVESEAVLERFIGELAEKAQVDHLLLLGGDPPEPVGPYADAGMLLRSGFLEAFNIKTVEFAAHPEGHPVMRGNIPTEVLSAKFDAAKAAGIKVQAVSQFVLDPMSIIDWHQTTYSPMAGGTPLQIGIPGVVSSKRLLQMASACGMGESLGMLRKSGLRLAKTAFGNASTDSLVNALSPLVNRAADVSGFHFYSFGNFEKTAAWAKAAAAN</sequence>
<evidence type="ECO:0000256" key="1">
    <source>
        <dbReference type="ARBA" id="ARBA00023002"/>
    </source>
</evidence>
<evidence type="ECO:0000313" key="3">
    <source>
        <dbReference type="Proteomes" id="UP000433788"/>
    </source>
</evidence>